<dbReference type="EMBL" id="AP019377">
    <property type="protein sequence ID" value="BBH93626.1"/>
    <property type="molecule type" value="Genomic_DNA"/>
</dbReference>
<accession>A0A455T1F5</accession>
<feature type="transmembrane region" description="Helical" evidence="5">
    <location>
        <begin position="438"/>
        <end position="460"/>
    </location>
</feature>
<dbReference type="PANTHER" id="PTHR42770:SF11">
    <property type="entry name" value="INNER MEMBRANE TRANSPORT PROTEIN YBAT"/>
    <property type="match status" value="1"/>
</dbReference>
<evidence type="ECO:0000256" key="3">
    <source>
        <dbReference type="ARBA" id="ARBA00022989"/>
    </source>
</evidence>
<feature type="transmembrane region" description="Helical" evidence="5">
    <location>
        <begin position="135"/>
        <end position="156"/>
    </location>
</feature>
<feature type="transmembrane region" description="Helical" evidence="5">
    <location>
        <begin position="204"/>
        <end position="224"/>
    </location>
</feature>
<evidence type="ECO:0000256" key="2">
    <source>
        <dbReference type="ARBA" id="ARBA00022692"/>
    </source>
</evidence>
<feature type="domain" description="Amino acid permease/ SLC12A" evidence="6">
    <location>
        <begin position="25"/>
        <end position="456"/>
    </location>
</feature>
<name>A0A455T1F5_9CHLR</name>
<dbReference type="Pfam" id="PF00324">
    <property type="entry name" value="AA_permease"/>
    <property type="match status" value="1"/>
</dbReference>
<dbReference type="GO" id="GO:0055085">
    <property type="term" value="P:transmembrane transport"/>
    <property type="evidence" value="ECO:0007669"/>
    <property type="project" value="InterPro"/>
</dbReference>
<dbReference type="AlphaFoldDB" id="A0A455T1F5"/>
<organism evidence="7">
    <name type="scientific">Thermogemmatispora argillosa</name>
    <dbReference type="NCBI Taxonomy" id="2045280"/>
    <lineage>
        <taxon>Bacteria</taxon>
        <taxon>Bacillati</taxon>
        <taxon>Chloroflexota</taxon>
        <taxon>Ktedonobacteria</taxon>
        <taxon>Thermogemmatisporales</taxon>
        <taxon>Thermogemmatisporaceae</taxon>
        <taxon>Thermogemmatispora</taxon>
    </lineage>
</organism>
<evidence type="ECO:0000313" key="7">
    <source>
        <dbReference type="EMBL" id="BBH93626.1"/>
    </source>
</evidence>
<dbReference type="PANTHER" id="PTHR42770">
    <property type="entry name" value="AMINO ACID TRANSPORTER-RELATED"/>
    <property type="match status" value="1"/>
</dbReference>
<dbReference type="InterPro" id="IPR050367">
    <property type="entry name" value="APC_superfamily"/>
</dbReference>
<keyword evidence="3 5" id="KW-1133">Transmembrane helix</keyword>
<feature type="transmembrane region" description="Helical" evidence="5">
    <location>
        <begin position="370"/>
        <end position="397"/>
    </location>
</feature>
<feature type="transmembrane region" description="Helical" evidence="5">
    <location>
        <begin position="20"/>
        <end position="43"/>
    </location>
</feature>
<dbReference type="Gene3D" id="1.20.1740.10">
    <property type="entry name" value="Amino acid/polyamine transporter I"/>
    <property type="match status" value="1"/>
</dbReference>
<dbReference type="InterPro" id="IPR004841">
    <property type="entry name" value="AA-permease/SLC12A_dom"/>
</dbReference>
<protein>
    <submittedName>
        <fullName evidence="7">Amino acid transporter</fullName>
    </submittedName>
</protein>
<feature type="transmembrane region" description="Helical" evidence="5">
    <location>
        <begin position="289"/>
        <end position="307"/>
    </location>
</feature>
<evidence type="ECO:0000256" key="5">
    <source>
        <dbReference type="SAM" id="Phobius"/>
    </source>
</evidence>
<proteinExistence type="predicted"/>
<keyword evidence="2 5" id="KW-0812">Transmembrane</keyword>
<feature type="transmembrane region" description="Helical" evidence="5">
    <location>
        <begin position="244"/>
        <end position="268"/>
    </location>
</feature>
<feature type="transmembrane region" description="Helical" evidence="5">
    <location>
        <begin position="409"/>
        <end position="426"/>
    </location>
</feature>
<feature type="transmembrane region" description="Helical" evidence="5">
    <location>
        <begin position="162"/>
        <end position="183"/>
    </location>
</feature>
<evidence type="ECO:0000256" key="1">
    <source>
        <dbReference type="ARBA" id="ARBA00004141"/>
    </source>
</evidence>
<sequence>MTLKSSAPTEEQSNLRSGTIGLPGVLFQSITTMAPASAVSFSLIPAVPYAGAALPLAVAITLVVSVLIALNIGELARHLPSAGGFFTYISRSLGSVAGWVTGWIFDLAYLLIVPLQLLVLVQVANSLLPLGDSSWSWVIWAVIFAVVIFLLTYFGIKVSADVGVVLGCIEIGVFLLLALWLIADAGSRNTLAAFNPASSMLSGFSGWQGVMLGMIFAVLAFGGYESAAPLAEETRNPRRIVPLAIVLAALLIGLFYVLCSYAAVVGWGPDRMSSYASNPNPWGEMAKRVWGGFSIIVDLAILNSALANSNAGVNAVSRVLYAMGRVRALPGVLAHLNRFASPDVAIIFTMVVGLVLTVALGLAFGLSNAFAFIGTIIALPFIVVYLATCVAVPVFYLREHRSEFNLFRHILLPLIPAVVLLIVLWFQATQQYTPPVSWAFPLATAWLVIGIIIALVLRFLAPEVLKSSSKVYVEAE</sequence>
<dbReference type="PIRSF" id="PIRSF006060">
    <property type="entry name" value="AA_transporter"/>
    <property type="match status" value="1"/>
</dbReference>
<dbReference type="GO" id="GO:0016020">
    <property type="term" value="C:membrane"/>
    <property type="evidence" value="ECO:0007669"/>
    <property type="project" value="UniProtKB-SubCell"/>
</dbReference>
<comment type="subcellular location">
    <subcellularLocation>
        <location evidence="1">Membrane</location>
        <topology evidence="1">Multi-pass membrane protein</topology>
    </subcellularLocation>
</comment>
<evidence type="ECO:0000259" key="6">
    <source>
        <dbReference type="Pfam" id="PF00324"/>
    </source>
</evidence>
<reference evidence="7" key="1">
    <citation type="submission" date="2018-12" db="EMBL/GenBank/DDBJ databases">
        <title>Novel natural products biosynthetic potential of the class Ktedonobacteria.</title>
        <authorList>
            <person name="Zheng Y."/>
            <person name="Saitou A."/>
            <person name="Wang C.M."/>
            <person name="Toyoda A."/>
            <person name="Minakuchi Y."/>
            <person name="Sekiguchi Y."/>
            <person name="Ueda K."/>
            <person name="Takano H."/>
            <person name="Sakai Y."/>
            <person name="Yokota A."/>
            <person name="Yabe S."/>
        </authorList>
    </citation>
    <scope>NUCLEOTIDE SEQUENCE</scope>
    <source>
        <strain evidence="7">A3-2</strain>
    </source>
</reference>
<feature type="transmembrane region" description="Helical" evidence="5">
    <location>
        <begin position="344"/>
        <end position="364"/>
    </location>
</feature>
<feature type="transmembrane region" description="Helical" evidence="5">
    <location>
        <begin position="49"/>
        <end position="70"/>
    </location>
</feature>
<keyword evidence="4 5" id="KW-0472">Membrane</keyword>
<feature type="transmembrane region" description="Helical" evidence="5">
    <location>
        <begin position="107"/>
        <end position="128"/>
    </location>
</feature>
<gene>
    <name evidence="7" type="ORF">KTA_18250</name>
</gene>
<evidence type="ECO:0000256" key="4">
    <source>
        <dbReference type="ARBA" id="ARBA00023136"/>
    </source>
</evidence>